<evidence type="ECO:0000313" key="4">
    <source>
        <dbReference type="Proteomes" id="UP001241926"/>
    </source>
</evidence>
<comment type="caution">
    <text evidence="3">The sequence shown here is derived from an EMBL/GenBank/DDBJ whole genome shotgun (WGS) entry which is preliminary data.</text>
</comment>
<accession>A0ABT7J4H2</accession>
<proteinExistence type="predicted"/>
<reference evidence="3 4" key="1">
    <citation type="submission" date="2023-05" db="EMBL/GenBank/DDBJ databases">
        <title>Streptomyces fuscus sp. nov., a brown-black pigment producing actinomyces isolated from dry sand of Sea duck farm.</title>
        <authorList>
            <person name="Xie J."/>
            <person name="Shen N."/>
        </authorList>
    </citation>
    <scope>NUCLEOTIDE SEQUENCE [LARGE SCALE GENOMIC DNA]</scope>
    <source>
        <strain evidence="3 4">GXMU-J15</strain>
    </source>
</reference>
<evidence type="ECO:0000256" key="1">
    <source>
        <dbReference type="SAM" id="MobiDB-lite"/>
    </source>
</evidence>
<gene>
    <name evidence="3" type="ORF">QNN03_19705</name>
</gene>
<protein>
    <submittedName>
        <fullName evidence="3">DUF397 domain-containing protein</fullName>
    </submittedName>
</protein>
<evidence type="ECO:0000259" key="2">
    <source>
        <dbReference type="Pfam" id="PF04149"/>
    </source>
</evidence>
<dbReference type="EMBL" id="JASJUS010000018">
    <property type="protein sequence ID" value="MDL2078662.1"/>
    <property type="molecule type" value="Genomic_DNA"/>
</dbReference>
<dbReference type="InterPro" id="IPR007278">
    <property type="entry name" value="DUF397"/>
</dbReference>
<feature type="domain" description="DUF397" evidence="2">
    <location>
        <begin position="10"/>
        <end position="31"/>
    </location>
</feature>
<dbReference type="Proteomes" id="UP001241926">
    <property type="component" value="Unassembled WGS sequence"/>
</dbReference>
<dbReference type="RefSeq" id="WP_285433949.1">
    <property type="nucleotide sequence ID" value="NZ_JASJUS010000018.1"/>
</dbReference>
<feature type="region of interest" description="Disordered" evidence="1">
    <location>
        <begin position="1"/>
        <end position="22"/>
    </location>
</feature>
<dbReference type="Pfam" id="PF04149">
    <property type="entry name" value="DUF397"/>
    <property type="match status" value="2"/>
</dbReference>
<organism evidence="3 4">
    <name type="scientific">Streptomyces fuscus</name>
    <dbReference type="NCBI Taxonomy" id="3048495"/>
    <lineage>
        <taxon>Bacteria</taxon>
        <taxon>Bacillati</taxon>
        <taxon>Actinomycetota</taxon>
        <taxon>Actinomycetes</taxon>
        <taxon>Kitasatosporales</taxon>
        <taxon>Streptomycetaceae</taxon>
        <taxon>Streptomyces</taxon>
    </lineage>
</organism>
<evidence type="ECO:0000313" key="3">
    <source>
        <dbReference type="EMBL" id="MDL2078662.1"/>
    </source>
</evidence>
<name>A0ABT7J4H2_9ACTN</name>
<keyword evidence="4" id="KW-1185">Reference proteome</keyword>
<sequence length="90" mass="9385">MESSLELTRAEWRKSSYSGSSGGDCVECAALGTVSWRKSSYSGTSGGECLEVADLTPHIAIRDSKNPDHGVVTLSPEAYSAFVNAVVAGS</sequence>
<feature type="domain" description="DUF397" evidence="2">
    <location>
        <begin position="35"/>
        <end position="86"/>
    </location>
</feature>